<evidence type="ECO:0000313" key="3">
    <source>
        <dbReference type="Proteomes" id="UP000606193"/>
    </source>
</evidence>
<protein>
    <submittedName>
        <fullName evidence="2">Adaptor protein MecA</fullName>
    </submittedName>
</protein>
<evidence type="ECO:0000256" key="1">
    <source>
        <dbReference type="ARBA" id="ARBA00005397"/>
    </source>
</evidence>
<dbReference type="Proteomes" id="UP000606193">
    <property type="component" value="Unassembled WGS sequence"/>
</dbReference>
<accession>A0ABR7MZD9</accession>
<dbReference type="Pfam" id="PF05389">
    <property type="entry name" value="MecA"/>
    <property type="match status" value="1"/>
</dbReference>
<keyword evidence="3" id="KW-1185">Reference proteome</keyword>
<dbReference type="Gene3D" id="3.30.70.1950">
    <property type="match status" value="1"/>
</dbReference>
<organism evidence="2 3">
    <name type="scientific">Jutongia huaianensis</name>
    <dbReference type="NCBI Taxonomy" id="2763668"/>
    <lineage>
        <taxon>Bacteria</taxon>
        <taxon>Bacillati</taxon>
        <taxon>Bacillota</taxon>
        <taxon>Clostridia</taxon>
        <taxon>Lachnospirales</taxon>
        <taxon>Lachnospiraceae</taxon>
        <taxon>Jutongia</taxon>
    </lineage>
</organism>
<comment type="similarity">
    <text evidence="1">Belongs to the MecA family.</text>
</comment>
<dbReference type="InterPro" id="IPR008681">
    <property type="entry name" value="Neg-reg_MecA"/>
</dbReference>
<sequence length="253" mass="29192">MDFRRIDKNTVQCILSEEEMNAYGFRIEDFFSNQEKAREFLEHLVERAEEEIGYEAHSGMVSMQIMKMPDNGIVITLSERDNSADGFQNMLQHIHQQLASLIDPEAEGSPAEAEDELSAELAAEVENAQGQDLQEMFRPAEKRKSEKETKLLSAPRIFMFESLKDLEQLSAGIAMEKPISSAVYYEQEKDNYYLLLKKGRLTVKEYGLLCNRLREYAEICTTQPYAEQFCKEHFETFIPKHALRVLKNIETGN</sequence>
<evidence type="ECO:0000313" key="2">
    <source>
        <dbReference type="EMBL" id="MBC8561741.1"/>
    </source>
</evidence>
<dbReference type="PANTHER" id="PTHR39161:SF1">
    <property type="entry name" value="ADAPTER PROTEIN MECA 1"/>
    <property type="match status" value="1"/>
</dbReference>
<comment type="caution">
    <text evidence="2">The sequence shown here is derived from an EMBL/GenBank/DDBJ whole genome shotgun (WGS) entry which is preliminary data.</text>
</comment>
<dbReference type="InterPro" id="IPR038471">
    <property type="entry name" value="MecA_C_sf"/>
</dbReference>
<reference evidence="2 3" key="1">
    <citation type="submission" date="2020-08" db="EMBL/GenBank/DDBJ databases">
        <title>Genome public.</title>
        <authorList>
            <person name="Liu C."/>
            <person name="Sun Q."/>
        </authorList>
    </citation>
    <scope>NUCLEOTIDE SEQUENCE [LARGE SCALE GENOMIC DNA]</scope>
    <source>
        <strain evidence="2 3">NSJ-37</strain>
    </source>
</reference>
<gene>
    <name evidence="2" type="ORF">H8704_03710</name>
</gene>
<proteinExistence type="inferred from homology"/>
<dbReference type="PANTHER" id="PTHR39161">
    <property type="entry name" value="ADAPTER PROTEIN MECA"/>
    <property type="match status" value="1"/>
</dbReference>
<dbReference type="EMBL" id="JACRSX010000003">
    <property type="protein sequence ID" value="MBC8561741.1"/>
    <property type="molecule type" value="Genomic_DNA"/>
</dbReference>
<name>A0ABR7MZD9_9FIRM</name>
<dbReference type="RefSeq" id="WP_182439608.1">
    <property type="nucleotide sequence ID" value="NZ_JACRSX010000003.1"/>
</dbReference>